<comment type="similarity">
    <text evidence="2">Belongs to the FAD-binding monooxygenase family.</text>
</comment>
<gene>
    <name evidence="8" type="ORF">KMZ68_09485</name>
</gene>
<protein>
    <submittedName>
        <fullName evidence="8">NAD(P)/FAD-dependent oxidoreductase</fullName>
    </submittedName>
</protein>
<dbReference type="SUPFAM" id="SSF51905">
    <property type="entry name" value="FAD/NAD(P)-binding domain"/>
    <property type="match status" value="2"/>
</dbReference>
<dbReference type="EMBL" id="CP076135">
    <property type="protein sequence ID" value="QWG20027.1"/>
    <property type="molecule type" value="Genomic_DNA"/>
</dbReference>
<evidence type="ECO:0000256" key="1">
    <source>
        <dbReference type="ARBA" id="ARBA00001974"/>
    </source>
</evidence>
<evidence type="ECO:0000256" key="7">
    <source>
        <dbReference type="ARBA" id="ARBA00023033"/>
    </source>
</evidence>
<dbReference type="AlphaFoldDB" id="A0A975NRH1"/>
<dbReference type="InterPro" id="IPR036188">
    <property type="entry name" value="FAD/NAD-bd_sf"/>
</dbReference>
<accession>A0A975NRH1</accession>
<dbReference type="RefSeq" id="WP_215615514.1">
    <property type="nucleotide sequence ID" value="NZ_CP076135.1"/>
</dbReference>
<dbReference type="Gene3D" id="3.50.50.60">
    <property type="entry name" value="FAD/NAD(P)-binding domain"/>
    <property type="match status" value="2"/>
</dbReference>
<dbReference type="PANTHER" id="PTHR43098">
    <property type="entry name" value="L-ORNITHINE N(5)-MONOOXYGENASE-RELATED"/>
    <property type="match status" value="1"/>
</dbReference>
<reference evidence="8" key="1">
    <citation type="submission" date="2021-06" db="EMBL/GenBank/DDBJ databases">
        <title>Bradyrhizobium sp. S2-11-2 Genome sequencing.</title>
        <authorList>
            <person name="Jin L."/>
        </authorList>
    </citation>
    <scope>NUCLEOTIDE SEQUENCE</scope>
    <source>
        <strain evidence="8">S2-11-2</strain>
    </source>
</reference>
<evidence type="ECO:0000256" key="2">
    <source>
        <dbReference type="ARBA" id="ARBA00010139"/>
    </source>
</evidence>
<keyword evidence="6" id="KW-0560">Oxidoreductase</keyword>
<proteinExistence type="inferred from homology"/>
<dbReference type="KEGG" id="bsei:KMZ68_09485"/>
<keyword evidence="7" id="KW-0503">Monooxygenase</keyword>
<keyword evidence="3" id="KW-0285">Flavoprotein</keyword>
<dbReference type="Pfam" id="PF13738">
    <property type="entry name" value="Pyr_redox_3"/>
    <property type="match status" value="1"/>
</dbReference>
<dbReference type="PANTHER" id="PTHR43098:SF3">
    <property type="entry name" value="L-ORNITHINE N(5)-MONOOXYGENASE-RELATED"/>
    <property type="match status" value="1"/>
</dbReference>
<evidence type="ECO:0000256" key="3">
    <source>
        <dbReference type="ARBA" id="ARBA00022630"/>
    </source>
</evidence>
<dbReference type="GO" id="GO:0004497">
    <property type="term" value="F:monooxygenase activity"/>
    <property type="evidence" value="ECO:0007669"/>
    <property type="project" value="UniProtKB-KW"/>
</dbReference>
<evidence type="ECO:0000256" key="5">
    <source>
        <dbReference type="ARBA" id="ARBA00022857"/>
    </source>
</evidence>
<evidence type="ECO:0000256" key="4">
    <source>
        <dbReference type="ARBA" id="ARBA00022827"/>
    </source>
</evidence>
<organism evidence="8 9">
    <name type="scientific">Bradyrhizobium sediminis</name>
    <dbReference type="NCBI Taxonomy" id="2840469"/>
    <lineage>
        <taxon>Bacteria</taxon>
        <taxon>Pseudomonadati</taxon>
        <taxon>Pseudomonadota</taxon>
        <taxon>Alphaproteobacteria</taxon>
        <taxon>Hyphomicrobiales</taxon>
        <taxon>Nitrobacteraceae</taxon>
        <taxon>Bradyrhizobium</taxon>
    </lineage>
</organism>
<evidence type="ECO:0000313" key="8">
    <source>
        <dbReference type="EMBL" id="QWG20027.1"/>
    </source>
</evidence>
<dbReference type="InterPro" id="IPR050775">
    <property type="entry name" value="FAD-binding_Monooxygenases"/>
</dbReference>
<sequence>MSAVQSISGKGQPAGTEVYDVVVVGAGFAGMYALHKLRGQGLSVRVYEQGGDVGGTWYWNRYPGARCDVESMQYSYSFSDELQQEWNWSERYAPQPEILKYANHVADRFKLRSDIQLNTRVDWAAFHESSNTWSVTTSDGKTVMAKHVVLATGCLSNARVPDIKGLSDFKGKVYHTGNWPHERIDFTGLRVGVIGTGSSAIQSVPIIAEQANQLTVFQRTANFSVPARNAALTAEEREAFRAKYPEIRRFAREEARNGIYTEMPDKGALDDGDNERRSKYESRWSRGGLTFMMAYNNLALDKAANDTAADFVRDKIAEIVKDPKTAKLLQPDNHPIGSKRICVDTDYYATFNRPNVTLVDIRSNPIQEILPNAVRTADKDYEVDALVLATGFDAMTGSVAKIDIRGRNGQTLNQKWAEGPKTYLGLMSAGFPNLFIITGPGSPSVLSNMIVSIEQHVDWITDCIAHMRDRGIDTIEANKAAEDKWVAHVNEVAQGTLYPQANSWYMGANIPGKPQVFMPYIGGVGVYRQICSDVAARGYEGFTMTAAEQPQRAVALS</sequence>
<dbReference type="PRINTS" id="PR00411">
    <property type="entry name" value="PNDRDTASEI"/>
</dbReference>
<evidence type="ECO:0000256" key="6">
    <source>
        <dbReference type="ARBA" id="ARBA00023002"/>
    </source>
</evidence>
<name>A0A975NRH1_9BRAD</name>
<evidence type="ECO:0000313" key="9">
    <source>
        <dbReference type="Proteomes" id="UP000680805"/>
    </source>
</evidence>
<dbReference type="Proteomes" id="UP000680805">
    <property type="component" value="Chromosome"/>
</dbReference>
<keyword evidence="4" id="KW-0274">FAD</keyword>
<keyword evidence="5" id="KW-0521">NADP</keyword>
<comment type="cofactor">
    <cofactor evidence="1">
        <name>FAD</name>
        <dbReference type="ChEBI" id="CHEBI:57692"/>
    </cofactor>
</comment>